<evidence type="ECO:0000256" key="1">
    <source>
        <dbReference type="SAM" id="MobiDB-lite"/>
    </source>
</evidence>
<name>A0ABP7CNR0_9ACTN</name>
<organism evidence="2 3">
    <name type="scientific">Microlunatus aurantiacus</name>
    <dbReference type="NCBI Taxonomy" id="446786"/>
    <lineage>
        <taxon>Bacteria</taxon>
        <taxon>Bacillati</taxon>
        <taxon>Actinomycetota</taxon>
        <taxon>Actinomycetes</taxon>
        <taxon>Propionibacteriales</taxon>
        <taxon>Propionibacteriaceae</taxon>
        <taxon>Microlunatus</taxon>
    </lineage>
</organism>
<accession>A0ABP7CNR0</accession>
<dbReference type="RefSeq" id="WP_344810607.1">
    <property type="nucleotide sequence ID" value="NZ_BAAAYX010000002.1"/>
</dbReference>
<dbReference type="EMBL" id="BAAAYX010000002">
    <property type="protein sequence ID" value="GAA3692033.1"/>
    <property type="molecule type" value="Genomic_DNA"/>
</dbReference>
<dbReference type="Proteomes" id="UP001500051">
    <property type="component" value="Unassembled WGS sequence"/>
</dbReference>
<proteinExistence type="predicted"/>
<keyword evidence="3" id="KW-1185">Reference proteome</keyword>
<feature type="compositionally biased region" description="Gly residues" evidence="1">
    <location>
        <begin position="49"/>
        <end position="58"/>
    </location>
</feature>
<gene>
    <name evidence="2" type="ORF">GCM10022204_04200</name>
</gene>
<sequence>MTTFACRLGRHDWATEMRRFDDVEAARPVDVCRRCGKSRSAGQFDFGRGSAGDTGAGRGAPDLGGDAGMGGF</sequence>
<feature type="region of interest" description="Disordered" evidence="1">
    <location>
        <begin position="46"/>
        <end position="72"/>
    </location>
</feature>
<protein>
    <submittedName>
        <fullName evidence="2">Uncharacterized protein</fullName>
    </submittedName>
</protein>
<evidence type="ECO:0000313" key="2">
    <source>
        <dbReference type="EMBL" id="GAA3692033.1"/>
    </source>
</evidence>
<evidence type="ECO:0000313" key="3">
    <source>
        <dbReference type="Proteomes" id="UP001500051"/>
    </source>
</evidence>
<comment type="caution">
    <text evidence="2">The sequence shown here is derived from an EMBL/GenBank/DDBJ whole genome shotgun (WGS) entry which is preliminary data.</text>
</comment>
<reference evidence="3" key="1">
    <citation type="journal article" date="2019" name="Int. J. Syst. Evol. Microbiol.">
        <title>The Global Catalogue of Microorganisms (GCM) 10K type strain sequencing project: providing services to taxonomists for standard genome sequencing and annotation.</title>
        <authorList>
            <consortium name="The Broad Institute Genomics Platform"/>
            <consortium name="The Broad Institute Genome Sequencing Center for Infectious Disease"/>
            <person name="Wu L."/>
            <person name="Ma J."/>
        </authorList>
    </citation>
    <scope>NUCLEOTIDE SEQUENCE [LARGE SCALE GENOMIC DNA]</scope>
    <source>
        <strain evidence="3">JCM 16548</strain>
    </source>
</reference>